<dbReference type="SUPFAM" id="SSF50129">
    <property type="entry name" value="GroES-like"/>
    <property type="match status" value="1"/>
</dbReference>
<dbReference type="InterPro" id="IPR020843">
    <property type="entry name" value="ER"/>
</dbReference>
<evidence type="ECO:0000256" key="1">
    <source>
        <dbReference type="ARBA" id="ARBA00022857"/>
    </source>
</evidence>
<gene>
    <name evidence="3" type="ORF">METZ01_LOCUS258799</name>
</gene>
<dbReference type="InterPro" id="IPR013154">
    <property type="entry name" value="ADH-like_N"/>
</dbReference>
<name>A0A382J310_9ZZZZ</name>
<dbReference type="PANTHER" id="PTHR44154:SF1">
    <property type="entry name" value="QUINONE OXIDOREDUCTASE"/>
    <property type="match status" value="1"/>
</dbReference>
<feature type="domain" description="Enoyl reductase (ER)" evidence="2">
    <location>
        <begin position="10"/>
        <end position="246"/>
    </location>
</feature>
<organism evidence="3">
    <name type="scientific">marine metagenome</name>
    <dbReference type="NCBI Taxonomy" id="408172"/>
    <lineage>
        <taxon>unclassified sequences</taxon>
        <taxon>metagenomes</taxon>
        <taxon>ecological metagenomes</taxon>
    </lineage>
</organism>
<sequence length="246" mass="26101">MKAIVIDKFGGPEVLLQREVATPKIGPGEVLIRLLAAGVNRFDVTTRRGEIPYAAVSFPHVPGVEGAGTVAEVGSGVTAFQIGDRVVPVLTISRGVCRHNPCYCQLGWDNICRDFDKLGLTSWGTYAEYVKASEHNVVHLPRSLSFTDAATSMVATATAWELAISRAHLRQGETALVNAVGGAVGSAAVQIARLAGARVIASAGSHNKLELARQLGADEVINYKCQDLETEVLNLTDGRGVDVVIE</sequence>
<dbReference type="InterPro" id="IPR051603">
    <property type="entry name" value="Zinc-ADH_QOR/CCCR"/>
</dbReference>
<dbReference type="SUPFAM" id="SSF51735">
    <property type="entry name" value="NAD(P)-binding Rossmann-fold domains"/>
    <property type="match status" value="1"/>
</dbReference>
<feature type="non-terminal residue" evidence="3">
    <location>
        <position position="246"/>
    </location>
</feature>
<keyword evidence="1" id="KW-0521">NADP</keyword>
<reference evidence="3" key="1">
    <citation type="submission" date="2018-05" db="EMBL/GenBank/DDBJ databases">
        <authorList>
            <person name="Lanie J.A."/>
            <person name="Ng W.-L."/>
            <person name="Kazmierczak K.M."/>
            <person name="Andrzejewski T.M."/>
            <person name="Davidsen T.M."/>
            <person name="Wayne K.J."/>
            <person name="Tettelin H."/>
            <person name="Glass J.I."/>
            <person name="Rusch D."/>
            <person name="Podicherti R."/>
            <person name="Tsui H.-C.T."/>
            <person name="Winkler M.E."/>
        </authorList>
    </citation>
    <scope>NUCLEOTIDE SEQUENCE</scope>
</reference>
<evidence type="ECO:0000259" key="2">
    <source>
        <dbReference type="SMART" id="SM00829"/>
    </source>
</evidence>
<dbReference type="AlphaFoldDB" id="A0A382J310"/>
<dbReference type="InterPro" id="IPR013149">
    <property type="entry name" value="ADH-like_C"/>
</dbReference>
<dbReference type="GO" id="GO:0016491">
    <property type="term" value="F:oxidoreductase activity"/>
    <property type="evidence" value="ECO:0007669"/>
    <property type="project" value="InterPro"/>
</dbReference>
<dbReference type="EMBL" id="UINC01071213">
    <property type="protein sequence ID" value="SVC05945.1"/>
    <property type="molecule type" value="Genomic_DNA"/>
</dbReference>
<dbReference type="InterPro" id="IPR011032">
    <property type="entry name" value="GroES-like_sf"/>
</dbReference>
<dbReference type="Gene3D" id="3.90.180.10">
    <property type="entry name" value="Medium-chain alcohol dehydrogenases, catalytic domain"/>
    <property type="match status" value="1"/>
</dbReference>
<dbReference type="PANTHER" id="PTHR44154">
    <property type="entry name" value="QUINONE OXIDOREDUCTASE"/>
    <property type="match status" value="1"/>
</dbReference>
<accession>A0A382J310</accession>
<dbReference type="Pfam" id="PF08240">
    <property type="entry name" value="ADH_N"/>
    <property type="match status" value="1"/>
</dbReference>
<dbReference type="SMART" id="SM00829">
    <property type="entry name" value="PKS_ER"/>
    <property type="match status" value="1"/>
</dbReference>
<dbReference type="Pfam" id="PF00107">
    <property type="entry name" value="ADH_zinc_N"/>
    <property type="match status" value="1"/>
</dbReference>
<proteinExistence type="predicted"/>
<dbReference type="InterPro" id="IPR036291">
    <property type="entry name" value="NAD(P)-bd_dom_sf"/>
</dbReference>
<evidence type="ECO:0000313" key="3">
    <source>
        <dbReference type="EMBL" id="SVC05945.1"/>
    </source>
</evidence>
<protein>
    <recommendedName>
        <fullName evidence="2">Enoyl reductase (ER) domain-containing protein</fullName>
    </recommendedName>
</protein>